<evidence type="ECO:0000313" key="2">
    <source>
        <dbReference type="EMBL" id="TGL42773.1"/>
    </source>
</evidence>
<reference evidence="3" key="1">
    <citation type="journal article" date="2019" name="PLoS Negl. Trop. Dis.">
        <title>Revisiting the worldwide diversity of Leptospira species in the environment.</title>
        <authorList>
            <person name="Vincent A.T."/>
            <person name="Schiettekatte O."/>
            <person name="Bourhy P."/>
            <person name="Veyrier F.J."/>
            <person name="Picardeau M."/>
        </authorList>
    </citation>
    <scope>NUCLEOTIDE SEQUENCE [LARGE SCALE GENOMIC DNA]</scope>
    <source>
        <strain evidence="3">201702690</strain>
    </source>
</reference>
<keyword evidence="3" id="KW-1185">Reference proteome</keyword>
<evidence type="ECO:0000256" key="1">
    <source>
        <dbReference type="SAM" id="MobiDB-lite"/>
    </source>
</evidence>
<feature type="region of interest" description="Disordered" evidence="1">
    <location>
        <begin position="1"/>
        <end position="31"/>
    </location>
</feature>
<comment type="caution">
    <text evidence="2">The sequence shown here is derived from an EMBL/GenBank/DDBJ whole genome shotgun (WGS) entry which is preliminary data.</text>
</comment>
<evidence type="ECO:0000313" key="3">
    <source>
        <dbReference type="Proteomes" id="UP000297273"/>
    </source>
</evidence>
<dbReference type="Proteomes" id="UP000297273">
    <property type="component" value="Unassembled WGS sequence"/>
</dbReference>
<accession>A0ABY2MF40</accession>
<name>A0ABY2MF40_9LEPT</name>
<feature type="compositionally biased region" description="Gly residues" evidence="1">
    <location>
        <begin position="17"/>
        <end position="31"/>
    </location>
</feature>
<organism evidence="2 3">
    <name type="scientific">Leptospira langatensis</name>
    <dbReference type="NCBI Taxonomy" id="2484983"/>
    <lineage>
        <taxon>Bacteria</taxon>
        <taxon>Pseudomonadati</taxon>
        <taxon>Spirochaetota</taxon>
        <taxon>Spirochaetia</taxon>
        <taxon>Leptospirales</taxon>
        <taxon>Leptospiraceae</taxon>
        <taxon>Leptospira</taxon>
    </lineage>
</organism>
<sequence length="63" mass="6511">MRFKKKEADNITEEPVPGGGPHPELGGGGGPCGIAVSSYQKNINYARGFFSGSNEVGTLCIGL</sequence>
<gene>
    <name evidence="2" type="ORF">EHQ53_04810</name>
</gene>
<proteinExistence type="predicted"/>
<dbReference type="EMBL" id="RQGC01000002">
    <property type="protein sequence ID" value="TGL42773.1"/>
    <property type="molecule type" value="Genomic_DNA"/>
</dbReference>
<protein>
    <submittedName>
        <fullName evidence="2">Uncharacterized protein</fullName>
    </submittedName>
</protein>